<keyword evidence="1" id="KW-0812">Transmembrane</keyword>
<accession>A0A1M6X948</accession>
<reference evidence="2 3" key="1">
    <citation type="submission" date="2016-11" db="EMBL/GenBank/DDBJ databases">
        <authorList>
            <person name="Jaros S."/>
            <person name="Januszkiewicz K."/>
            <person name="Wedrychowicz H."/>
        </authorList>
    </citation>
    <scope>NUCLEOTIDE SEQUENCE [LARGE SCALE GENOMIC DNA]</scope>
    <source>
        <strain evidence="2 3">GAS499</strain>
    </source>
</reference>
<sequence length="85" mass="9509">MDISRRTMLTDILPGAAVAIAGVATVGWVIAPGAADAIPLGIAKNGARVDELVQRAQVVVVNPRRRRRRRWVCWWHRGRRVCGWR</sequence>
<feature type="transmembrane region" description="Helical" evidence="1">
    <location>
        <begin position="12"/>
        <end position="31"/>
    </location>
</feature>
<gene>
    <name evidence="2" type="ORF">SAMN05444159_4802</name>
</gene>
<dbReference type="EMBL" id="LT670844">
    <property type="protein sequence ID" value="SHL02522.1"/>
    <property type="molecule type" value="Genomic_DNA"/>
</dbReference>
<evidence type="ECO:0000256" key="1">
    <source>
        <dbReference type="SAM" id="Phobius"/>
    </source>
</evidence>
<proteinExistence type="predicted"/>
<dbReference type="AlphaFoldDB" id="A0A1M6X948"/>
<name>A0A1M6X948_9BRAD</name>
<dbReference type="PROSITE" id="PS51318">
    <property type="entry name" value="TAT"/>
    <property type="match status" value="1"/>
</dbReference>
<organism evidence="2 3">
    <name type="scientific">Bradyrhizobium lablabi</name>
    <dbReference type="NCBI Taxonomy" id="722472"/>
    <lineage>
        <taxon>Bacteria</taxon>
        <taxon>Pseudomonadati</taxon>
        <taxon>Pseudomonadota</taxon>
        <taxon>Alphaproteobacteria</taxon>
        <taxon>Hyphomicrobiales</taxon>
        <taxon>Nitrobacteraceae</taxon>
        <taxon>Bradyrhizobium</taxon>
    </lineage>
</organism>
<protein>
    <submittedName>
        <fullName evidence="2">Uncharacterized protein</fullName>
    </submittedName>
</protein>
<evidence type="ECO:0000313" key="2">
    <source>
        <dbReference type="EMBL" id="SHL02522.1"/>
    </source>
</evidence>
<keyword evidence="1" id="KW-0472">Membrane</keyword>
<evidence type="ECO:0000313" key="3">
    <source>
        <dbReference type="Proteomes" id="UP000189935"/>
    </source>
</evidence>
<dbReference type="InterPro" id="IPR006311">
    <property type="entry name" value="TAT_signal"/>
</dbReference>
<keyword evidence="1" id="KW-1133">Transmembrane helix</keyword>
<dbReference type="Proteomes" id="UP000189935">
    <property type="component" value="Chromosome I"/>
</dbReference>